<reference evidence="8" key="1">
    <citation type="submission" date="2021-06" db="EMBL/GenBank/DDBJ databases">
        <title>Vibrio nov. sp., novel gut bacterium isolated from Yellow Sea oyster.</title>
        <authorList>
            <person name="Muhammad N."/>
            <person name="Nguyen T.H."/>
            <person name="Lee Y.-J."/>
            <person name="Ko J."/>
            <person name="Kim S.-G."/>
        </authorList>
    </citation>
    <scope>NUCLEOTIDE SEQUENCE</scope>
    <source>
        <strain evidence="8">OG9-811</strain>
    </source>
</reference>
<evidence type="ECO:0000256" key="5">
    <source>
        <dbReference type="ARBA" id="ARBA00022989"/>
    </source>
</evidence>
<evidence type="ECO:0000313" key="9">
    <source>
        <dbReference type="Proteomes" id="UP000694232"/>
    </source>
</evidence>
<dbReference type="Proteomes" id="UP000694232">
    <property type="component" value="Chromosome 1"/>
</dbReference>
<keyword evidence="6 7" id="KW-0472">Membrane</keyword>
<gene>
    <name evidence="8" type="ORF">KNV97_15515</name>
</gene>
<organism evidence="8 9">
    <name type="scientific">Vibrio ostreae</name>
    <dbReference type="NCBI Taxonomy" id="2841925"/>
    <lineage>
        <taxon>Bacteria</taxon>
        <taxon>Pseudomonadati</taxon>
        <taxon>Pseudomonadota</taxon>
        <taxon>Gammaproteobacteria</taxon>
        <taxon>Vibrionales</taxon>
        <taxon>Vibrionaceae</taxon>
        <taxon>Vibrio</taxon>
    </lineage>
</organism>
<evidence type="ECO:0000256" key="2">
    <source>
        <dbReference type="ARBA" id="ARBA00005362"/>
    </source>
</evidence>
<dbReference type="AlphaFoldDB" id="A0A975U7X9"/>
<dbReference type="EMBL" id="CP076643">
    <property type="protein sequence ID" value="QXO16869.1"/>
    <property type="molecule type" value="Genomic_DNA"/>
</dbReference>
<evidence type="ECO:0000256" key="6">
    <source>
        <dbReference type="ARBA" id="ARBA00023136"/>
    </source>
</evidence>
<protein>
    <submittedName>
        <fullName evidence="8">YtjB family periplasmic protein</fullName>
    </submittedName>
</protein>
<dbReference type="RefSeq" id="WP_136483395.1">
    <property type="nucleotide sequence ID" value="NZ_CP076643.1"/>
</dbReference>
<dbReference type="GO" id="GO:0005886">
    <property type="term" value="C:plasma membrane"/>
    <property type="evidence" value="ECO:0007669"/>
    <property type="project" value="UniProtKB-SubCell"/>
</dbReference>
<keyword evidence="9" id="KW-1185">Reference proteome</keyword>
<keyword evidence="3" id="KW-1003">Cell membrane</keyword>
<sequence>MDGSLFSFRMVMRVLAVILLAVMFFITIQNSVVISKGNERIQANQLETLTKVLITQASQSASSMIADQDQERLLALTNQLASERLVFDATIYDAEGVKLAASDSALSVREVLGLDTPLQTASIGRQQLVEPVMHDGSLIGFVRITFETGKVTAISDHHYRKSDRYMYLMLLMSFISGVLLTLLLRRQPKDKGENLLLKNAGEI</sequence>
<evidence type="ECO:0000256" key="1">
    <source>
        <dbReference type="ARBA" id="ARBA00004236"/>
    </source>
</evidence>
<comment type="subcellular location">
    <subcellularLocation>
        <location evidence="1">Cell membrane</location>
    </subcellularLocation>
</comment>
<evidence type="ECO:0000313" key="8">
    <source>
        <dbReference type="EMBL" id="QXO16869.1"/>
    </source>
</evidence>
<feature type="transmembrane region" description="Helical" evidence="7">
    <location>
        <begin position="165"/>
        <end position="184"/>
    </location>
</feature>
<dbReference type="Pfam" id="PF10144">
    <property type="entry name" value="SMP_2"/>
    <property type="match status" value="1"/>
</dbReference>
<evidence type="ECO:0000256" key="4">
    <source>
        <dbReference type="ARBA" id="ARBA00022692"/>
    </source>
</evidence>
<proteinExistence type="inferred from homology"/>
<comment type="similarity">
    <text evidence="2">Belongs to the Smp family.</text>
</comment>
<accession>A0A975U7X9</accession>
<name>A0A975U7X9_9VIBR</name>
<dbReference type="InterPro" id="IPR019305">
    <property type="entry name" value="Uncharacterised_Smp"/>
</dbReference>
<keyword evidence="5 7" id="KW-1133">Transmembrane helix</keyword>
<dbReference type="KEGG" id="vos:KNV97_15515"/>
<keyword evidence="4 7" id="KW-0812">Transmembrane</keyword>
<evidence type="ECO:0000256" key="3">
    <source>
        <dbReference type="ARBA" id="ARBA00022475"/>
    </source>
</evidence>
<evidence type="ECO:0000256" key="7">
    <source>
        <dbReference type="SAM" id="Phobius"/>
    </source>
</evidence>